<dbReference type="EMBL" id="JBHSBL010000007">
    <property type="protein sequence ID" value="MFC4065125.1"/>
    <property type="molecule type" value="Genomic_DNA"/>
</dbReference>
<evidence type="ECO:0000313" key="1">
    <source>
        <dbReference type="EMBL" id="MFC4065125.1"/>
    </source>
</evidence>
<gene>
    <name evidence="1" type="ORF">ACFO0C_09290</name>
</gene>
<dbReference type="RefSeq" id="WP_378066157.1">
    <property type="nucleotide sequence ID" value="NZ_JBHSBL010000007.1"/>
</dbReference>
<proteinExistence type="predicted"/>
<protein>
    <submittedName>
        <fullName evidence="1">Uncharacterized protein</fullName>
    </submittedName>
</protein>
<dbReference type="Proteomes" id="UP001595867">
    <property type="component" value="Unassembled WGS sequence"/>
</dbReference>
<sequence length="76" mass="8128">MGLRFIGRDPECSGKNCPAVWLDEETGDVVIQGWEITDAAELSVLGPVAPNEKIVRLPAGMRSLIQEAFSDGGTNV</sequence>
<organism evidence="1 2">
    <name type="scientific">Actinoplanes subglobosus</name>
    <dbReference type="NCBI Taxonomy" id="1547892"/>
    <lineage>
        <taxon>Bacteria</taxon>
        <taxon>Bacillati</taxon>
        <taxon>Actinomycetota</taxon>
        <taxon>Actinomycetes</taxon>
        <taxon>Micromonosporales</taxon>
        <taxon>Micromonosporaceae</taxon>
        <taxon>Actinoplanes</taxon>
    </lineage>
</organism>
<name>A0ABV8IQ57_9ACTN</name>
<accession>A0ABV8IQ57</accession>
<reference evidence="2" key="1">
    <citation type="journal article" date="2019" name="Int. J. Syst. Evol. Microbiol.">
        <title>The Global Catalogue of Microorganisms (GCM) 10K type strain sequencing project: providing services to taxonomists for standard genome sequencing and annotation.</title>
        <authorList>
            <consortium name="The Broad Institute Genomics Platform"/>
            <consortium name="The Broad Institute Genome Sequencing Center for Infectious Disease"/>
            <person name="Wu L."/>
            <person name="Ma J."/>
        </authorList>
    </citation>
    <scope>NUCLEOTIDE SEQUENCE [LARGE SCALE GENOMIC DNA]</scope>
    <source>
        <strain evidence="2">TBRC 5832</strain>
    </source>
</reference>
<evidence type="ECO:0000313" key="2">
    <source>
        <dbReference type="Proteomes" id="UP001595867"/>
    </source>
</evidence>
<comment type="caution">
    <text evidence="1">The sequence shown here is derived from an EMBL/GenBank/DDBJ whole genome shotgun (WGS) entry which is preliminary data.</text>
</comment>
<keyword evidence="2" id="KW-1185">Reference proteome</keyword>